<dbReference type="InterPro" id="IPR018711">
    <property type="entry name" value="NAGPA"/>
</dbReference>
<feature type="domain" description="SLH" evidence="3">
    <location>
        <begin position="2013"/>
        <end position="2076"/>
    </location>
</feature>
<accession>A0ABV5B4S7</accession>
<dbReference type="Proteomes" id="UP001580407">
    <property type="component" value="Unassembled WGS sequence"/>
</dbReference>
<keyword evidence="5" id="KW-1185">Reference proteome</keyword>
<dbReference type="SUPFAM" id="SSF49373">
    <property type="entry name" value="Invasin/intimin cell-adhesion fragments"/>
    <property type="match status" value="3"/>
</dbReference>
<feature type="region of interest" description="Disordered" evidence="2">
    <location>
        <begin position="1719"/>
        <end position="1768"/>
    </location>
</feature>
<dbReference type="Gene3D" id="2.60.40.1080">
    <property type="match status" value="4"/>
</dbReference>
<dbReference type="InterPro" id="IPR008963">
    <property type="entry name" value="Purple_acid_Pase-like_N"/>
</dbReference>
<evidence type="ECO:0000313" key="5">
    <source>
        <dbReference type="Proteomes" id="UP001580407"/>
    </source>
</evidence>
<sequence length="2138" mass="228268">MRRYISQINALVVLLLLLSMLQPGLYARAAFDVPPVSGYGQMIDSRQTELAPDANYIWMDVQDTRGRQKIHAVQFNPASDHLELRAGTKNGKVYGMEPLTEMAAYADKPGNRVIAGINGDFYEISGYATGVPNGLFMYEGVILNSGTSSYAFGLTADGRSLYGKPVLQKSITIGGQTSNLTSINRLRGENQLVLFTPDYSASTKSSSEGDEFVLDVLEGEVKSGQTMRLKVAEVRRNQGDTPLREGQVVLSASGDKRTLTQGLKAGDEFTASFALEGEWSEAELAIGGQGPLVKDGVVQTGVGPSGVHPRTAIGTKADGSIVLFEVDGRAPGFSEGMETAELASIMQEMGVVNAINLDGGGSSTLVARMPGTEGVQMMNQGSDGYERKIGNGLLLVNTAPEETAASRLAVEPGAERILQGASFTFKAAGIDANGHPAPYQGELSWEVDPALGTIDSSGVFTAGQTAGTGTVRASAGNAAGTAQIEVVDKLTALEFPDQVMTYSNGEKAVLSVKALRNGQTIQAGNESFAWRVEGDIGTVDEHGVFTATDQNGAKGKIYVTYGNVEASFEVNVGLPPVMLEDFEDGIGSYKASSTLANNVSISEVTDPDYVRSGSRAVKLEYDFTGTTGTSGAYLTATSTDSRIQIPGYPEKISMWVYGDGQKHWLRGQLRDGANAAVPVNFTEQNIGVDWTGWKYVEVEVPKGKSTPLTMDMPVRYMETKNTNKTAGAIYIDDIRAIYGPLEEDRTPPIFKDMVPAPNEMVKTGTPTISVTAEDDGYDPVQHPGTTLIDPDTIRVYIDGQQVEYGFYPPKGQISYKPKTPLTEGRHKVKVAVRDLSGNQTIQEWYFTVNLGSPFYVYDTPDTLYAGQTYTLDISAEKAAELKEGHVAFRFDPAAVSELEVVRGSKVSEAQLVPKIEGGTVTLELHGLNEAGLADDELIGQIRYKVKSDYIGPHTLEEAVQPLSKPLTIAFASGSVTSTKGAGQPISFTGADVEAVVRTKLGLNWNPYEIAQGYEASFTITGENGPAAEGAKLLLDGVEVPGAAADAAGVLRTDLATRSSGTFTLQAVKGDEYSAVMIFKVAEYAGTADPRSINVTMGADAARERHFTWHTDPMTTVTVVELVKRSEFTDFAADNVTRVNGSNSLYNTNNDGTIRVHKAEAKGLEPDTEYVYRVGDGGSHMSTQGAFRTSGIAGDTTKFLFIGDSQAGDQAGFGLWGQTLDKAFEDMPDADMLVHAGDMVDKGFEQEQWDWWFDAAQDELMNTTLVPLVGNHEVMGSNGNGDYLAQFHNPQNGPDGTRGSSFSFDINDTHFVVLNTEGSVASYEEQARWLDEDLSNTDRKWKVLFFHQGPYGSIYANERAQQVWVPVFDKHHVDLVMNGHDHIYMRSYPMENGGIVPEGQGTRYVIGGSSGPKFYALTERFWQEKIYDEDEQIFTGVEITDEAITVTAKTLDGTEIDRFTIGGARPESLQVLPETAELAPGETLALKAVVQPDNASIKKIIWSVDQSGPDSAVTVDEQGVVTAVKTGTATVTAAVYGYPEISAKSTITVAGSLTGIEVKGKQQLVPGGTDRVIVEAVYPSGGRKTLTEGVTYASSDEDVATIDQEGTVTAKAEGTTVISATYQGLTDSYNLRVVRAADGISGIEIHGPAELETGERGKAVAEAVYGDGSRYPLAVGVYFDSSNESVAEIDDTGTLNAIREGTTVISAVYESWSADYLLTVTSGPSEPTPTPTPSPDRDRDKDRPSGGAAGGAVPVPAPGSTSTPPSAKSAVVITPEQLAARGSDGAAAVAIGEDMRQVLLPGNAADLLKGAPLRITAADVQLEIPAAVLSELAGQLPSGSSAAAWINVSAEPVANEERLLADLSTRSGASVSAAGPVRNWSMSIMDAAGKSFTPDTFSEPLRVSFTADAATDRELTAIYRIAEDGSLEYVGGIWDGGRIAAEIRQPGIYAALEYDKSFADLALGHWAERAVKRLAARQLVEGVSADRFEPGREVTRAEFITMLVRALGLEGQHAEPVFTDIQAGSWYAEAVSLASQAGLVQGTGAARFQPERTITRQEMAAILVRAYEYSADNSADKVQGSSFSDLETAPTWARTAASRAGQLGLIQGRGQGQFQPLATGTRAESAQIILNLLERLERD</sequence>
<keyword evidence="4" id="KW-0326">Glycosidase</keyword>
<comment type="caution">
    <text evidence="4">The sequence shown here is derived from an EMBL/GenBank/DDBJ whole genome shotgun (WGS) entry which is preliminary data.</text>
</comment>
<dbReference type="SMART" id="SM00635">
    <property type="entry name" value="BID_2"/>
    <property type="match status" value="5"/>
</dbReference>
<dbReference type="InterPro" id="IPR013783">
    <property type="entry name" value="Ig-like_fold"/>
</dbReference>
<dbReference type="Gene3D" id="2.60.40.380">
    <property type="entry name" value="Purple acid phosphatase-like, N-terminal"/>
    <property type="match status" value="1"/>
</dbReference>
<dbReference type="Gene3D" id="3.60.21.10">
    <property type="match status" value="1"/>
</dbReference>
<dbReference type="InterPro" id="IPR008964">
    <property type="entry name" value="Invasin/intimin_cell_adhesion"/>
</dbReference>
<feature type="domain" description="SLH" evidence="3">
    <location>
        <begin position="1953"/>
        <end position="2012"/>
    </location>
</feature>
<dbReference type="InterPro" id="IPR039331">
    <property type="entry name" value="PAPs-like"/>
</dbReference>
<keyword evidence="1" id="KW-0732">Signal</keyword>
<evidence type="ECO:0000256" key="2">
    <source>
        <dbReference type="SAM" id="MobiDB-lite"/>
    </source>
</evidence>
<gene>
    <name evidence="4" type="ORF">ACE3NQ_07145</name>
</gene>
<dbReference type="SUPFAM" id="SSF49363">
    <property type="entry name" value="Purple acid phosphatase, N-terminal domain"/>
    <property type="match status" value="1"/>
</dbReference>
<dbReference type="Pfam" id="PF00149">
    <property type="entry name" value="Metallophos"/>
    <property type="match status" value="1"/>
</dbReference>
<name>A0ABV5B4S7_9BACL</name>
<dbReference type="EMBL" id="JBHILM010000006">
    <property type="protein sequence ID" value="MFB5680683.1"/>
    <property type="molecule type" value="Genomic_DNA"/>
</dbReference>
<evidence type="ECO:0000313" key="4">
    <source>
        <dbReference type="EMBL" id="MFB5680683.1"/>
    </source>
</evidence>
<keyword evidence="4" id="KW-0378">Hydrolase</keyword>
<dbReference type="InterPro" id="IPR029052">
    <property type="entry name" value="Metallo-depent_PP-like"/>
</dbReference>
<proteinExistence type="predicted"/>
<dbReference type="Pfam" id="PF09992">
    <property type="entry name" value="NAGPA"/>
    <property type="match status" value="1"/>
</dbReference>
<dbReference type="RefSeq" id="WP_375524481.1">
    <property type="nucleotide sequence ID" value="NZ_JBHILM010000006.1"/>
</dbReference>
<feature type="compositionally biased region" description="Basic and acidic residues" evidence="2">
    <location>
        <begin position="1734"/>
        <end position="1743"/>
    </location>
</feature>
<protein>
    <submittedName>
        <fullName evidence="4">Phosphodiester glycosidase family protein</fullName>
    </submittedName>
</protein>
<feature type="domain" description="SLH" evidence="3">
    <location>
        <begin position="2079"/>
        <end position="2138"/>
    </location>
</feature>
<dbReference type="Gene3D" id="2.60.120.430">
    <property type="entry name" value="Galactose-binding lectin"/>
    <property type="match status" value="1"/>
</dbReference>
<dbReference type="InterPro" id="IPR003343">
    <property type="entry name" value="Big_2"/>
</dbReference>
<dbReference type="Pfam" id="PF16656">
    <property type="entry name" value="Pur_ac_phosph_N"/>
    <property type="match status" value="1"/>
</dbReference>
<dbReference type="PROSITE" id="PS51272">
    <property type="entry name" value="SLH"/>
    <property type="match status" value="3"/>
</dbReference>
<dbReference type="InterPro" id="IPR004843">
    <property type="entry name" value="Calcineurin-like_PHP"/>
</dbReference>
<dbReference type="SUPFAM" id="SSF56300">
    <property type="entry name" value="Metallo-dependent phosphatases"/>
    <property type="match status" value="1"/>
</dbReference>
<evidence type="ECO:0000259" key="3">
    <source>
        <dbReference type="PROSITE" id="PS51272"/>
    </source>
</evidence>
<dbReference type="PANTHER" id="PTHR22953">
    <property type="entry name" value="ACID PHOSPHATASE RELATED"/>
    <property type="match status" value="1"/>
</dbReference>
<dbReference type="PANTHER" id="PTHR22953:SF153">
    <property type="entry name" value="PURPLE ACID PHOSPHATASE"/>
    <property type="match status" value="1"/>
</dbReference>
<feature type="compositionally biased region" description="Low complexity" evidence="2">
    <location>
        <begin position="1750"/>
        <end position="1768"/>
    </location>
</feature>
<dbReference type="InterPro" id="IPR015914">
    <property type="entry name" value="PAPs_N"/>
</dbReference>
<dbReference type="Pfam" id="PF02368">
    <property type="entry name" value="Big_2"/>
    <property type="match status" value="2"/>
</dbReference>
<dbReference type="GO" id="GO:0016798">
    <property type="term" value="F:hydrolase activity, acting on glycosyl bonds"/>
    <property type="evidence" value="ECO:0007669"/>
    <property type="project" value="UniProtKB-KW"/>
</dbReference>
<dbReference type="Pfam" id="PF00395">
    <property type="entry name" value="SLH"/>
    <property type="match status" value="3"/>
</dbReference>
<reference evidence="4 5" key="1">
    <citation type="submission" date="2024-09" db="EMBL/GenBank/DDBJ databases">
        <authorList>
            <person name="Ruan L."/>
        </authorList>
    </citation>
    <scope>NUCLEOTIDE SEQUENCE [LARGE SCALE GENOMIC DNA]</scope>
    <source>
        <strain evidence="4 5">D33</strain>
    </source>
</reference>
<evidence type="ECO:0000256" key="1">
    <source>
        <dbReference type="ARBA" id="ARBA00022729"/>
    </source>
</evidence>
<dbReference type="Gene3D" id="2.60.40.10">
    <property type="entry name" value="Immunoglobulins"/>
    <property type="match status" value="1"/>
</dbReference>
<organism evidence="4 5">
    <name type="scientific">Paenibacillus terreus</name>
    <dbReference type="NCBI Taxonomy" id="1387834"/>
    <lineage>
        <taxon>Bacteria</taxon>
        <taxon>Bacillati</taxon>
        <taxon>Bacillota</taxon>
        <taxon>Bacilli</taxon>
        <taxon>Bacillales</taxon>
        <taxon>Paenibacillaceae</taxon>
        <taxon>Paenibacillus</taxon>
    </lineage>
</organism>
<dbReference type="InterPro" id="IPR001119">
    <property type="entry name" value="SLH_dom"/>
</dbReference>